<evidence type="ECO:0000313" key="2">
    <source>
        <dbReference type="EMBL" id="MDA7024146.1"/>
    </source>
</evidence>
<evidence type="ECO:0000259" key="1">
    <source>
        <dbReference type="PROSITE" id="PS50164"/>
    </source>
</evidence>
<gene>
    <name evidence="2" type="ORF">PI499_19970</name>
</gene>
<proteinExistence type="predicted"/>
<dbReference type="PROSITE" id="PS50164">
    <property type="entry name" value="GIY_YIG"/>
    <property type="match status" value="1"/>
</dbReference>
<protein>
    <recommendedName>
        <fullName evidence="1">GIY-YIG domain-containing protein</fullName>
    </recommendedName>
</protein>
<feature type="domain" description="GIY-YIG" evidence="1">
    <location>
        <begin position="57"/>
        <end position="162"/>
    </location>
</feature>
<dbReference type="InterPro" id="IPR000305">
    <property type="entry name" value="GIY-YIG_endonuc"/>
</dbReference>
<accession>A0ABT4WVR6</accession>
<comment type="caution">
    <text evidence="2">The sequence shown here is derived from an EMBL/GenBank/DDBJ whole genome shotgun (WGS) entry which is preliminary data.</text>
</comment>
<reference evidence="2 3" key="1">
    <citation type="submission" date="2023-01" db="EMBL/GenBank/DDBJ databases">
        <title>Effects of deletion of Siderophore biosynthase gene in Pseudomonas fragi on quorum sensing and spoliage ability.</title>
        <authorList>
            <person name="Cui F."/>
            <person name="Wang D."/>
            <person name="Liu J."/>
            <person name="Wang Q."/>
            <person name="Li T."/>
            <person name="Li J."/>
        </authorList>
    </citation>
    <scope>NUCLEOTIDE SEQUENCE [LARGE SCALE GENOMIC DNA]</scope>
    <source>
        <strain evidence="2 3">MS-10</strain>
    </source>
</reference>
<sequence length="165" mass="18227">MDFKEAFTLVNDLAQAMPAILDRVTIELAFGDASPAIGDWSDPTNSGMLVTGDGVGCKSGVYFFGTPEGQIFYIGKATRNNLHHRVWDHVKTPSIREDGWRTFPNHRFTGFANDKNLVPQVQDGEARIAVITVSDPVMVSLIEVYLLTAHIKRHGTLPAFNRQIG</sequence>
<dbReference type="EMBL" id="JAQJVI010000038">
    <property type="protein sequence ID" value="MDA7024146.1"/>
    <property type="molecule type" value="Genomic_DNA"/>
</dbReference>
<dbReference type="Gene3D" id="3.40.1440.10">
    <property type="entry name" value="GIY-YIG endonuclease"/>
    <property type="match status" value="1"/>
</dbReference>
<dbReference type="Proteomes" id="UP001212337">
    <property type="component" value="Unassembled WGS sequence"/>
</dbReference>
<name>A0ABT4WVR6_PSEFR</name>
<dbReference type="InterPro" id="IPR035901">
    <property type="entry name" value="GIY-YIG_endonuc_sf"/>
</dbReference>
<organism evidence="2 3">
    <name type="scientific">Pseudomonas fragi</name>
    <dbReference type="NCBI Taxonomy" id="296"/>
    <lineage>
        <taxon>Bacteria</taxon>
        <taxon>Pseudomonadati</taxon>
        <taxon>Pseudomonadota</taxon>
        <taxon>Gammaproteobacteria</taxon>
        <taxon>Pseudomonadales</taxon>
        <taxon>Pseudomonadaceae</taxon>
        <taxon>Pseudomonas</taxon>
    </lineage>
</organism>
<evidence type="ECO:0000313" key="3">
    <source>
        <dbReference type="Proteomes" id="UP001212337"/>
    </source>
</evidence>
<dbReference type="SUPFAM" id="SSF82771">
    <property type="entry name" value="GIY-YIG endonuclease"/>
    <property type="match status" value="1"/>
</dbReference>
<dbReference type="RefSeq" id="WP_178128616.1">
    <property type="nucleotide sequence ID" value="NZ_JAQJVI010000038.1"/>
</dbReference>
<keyword evidence="3" id="KW-1185">Reference proteome</keyword>